<dbReference type="InterPro" id="IPR052173">
    <property type="entry name" value="Beta-lactam_resp_regulator"/>
</dbReference>
<evidence type="ECO:0000256" key="1">
    <source>
        <dbReference type="ARBA" id="ARBA00022670"/>
    </source>
</evidence>
<dbReference type="EMBL" id="CP017146">
    <property type="protein sequence ID" value="QHO69232.1"/>
    <property type="molecule type" value="Genomic_DNA"/>
</dbReference>
<keyword evidence="5 6" id="KW-0482">Metalloprotease</keyword>
<dbReference type="GO" id="GO:0046872">
    <property type="term" value="F:metal ion binding"/>
    <property type="evidence" value="ECO:0007669"/>
    <property type="project" value="UniProtKB-KW"/>
</dbReference>
<dbReference type="AlphaFoldDB" id="A0A7L5AGV9"/>
<dbReference type="OrthoDB" id="9785340at2"/>
<evidence type="ECO:0000256" key="3">
    <source>
        <dbReference type="ARBA" id="ARBA00022801"/>
    </source>
</evidence>
<evidence type="ECO:0000259" key="8">
    <source>
        <dbReference type="Pfam" id="PF01435"/>
    </source>
</evidence>
<sequence length="328" mass="34272">MIAAAVALAALAVVLAWPVPVALARTAWPSRAPATALALWQAIALAGGLSMIGALLTFGLAPFGNTLLDATLAAVAGAAGSKRGPGLEPGGSTLWPPPISNLLALVVAGLLAAYLVANLLRTALLIERERRRHRQLVRLLSTPVPDHPNTRLINVELPVAYCLPGSPHPITVFSAGLVQLLDDVQLRAVIQHEKAHLLQHHYIVLMAFDAWHRSLPWFPTASRARTEVALLIEMLADDHARRTVDGRTLAGAIALVASGAAGGSENGTASAIDTDLASHHAHQQRARVTRLIGDAPGLSRPRQTLVLAGAIALVAVPTVLLLTPALAG</sequence>
<evidence type="ECO:0000256" key="4">
    <source>
        <dbReference type="ARBA" id="ARBA00022833"/>
    </source>
</evidence>
<dbReference type="KEGG" id="mant:BHD05_05800"/>
<dbReference type="PANTHER" id="PTHR34978">
    <property type="entry name" value="POSSIBLE SENSOR-TRANSDUCER PROTEIN BLAR"/>
    <property type="match status" value="1"/>
</dbReference>
<dbReference type="GO" id="GO:0006508">
    <property type="term" value="P:proteolysis"/>
    <property type="evidence" value="ECO:0007669"/>
    <property type="project" value="UniProtKB-KW"/>
</dbReference>
<reference evidence="9 10" key="1">
    <citation type="submission" date="2016-09" db="EMBL/GenBank/DDBJ databases">
        <title>Complete genome sequence of microbes from the polar regions.</title>
        <authorList>
            <person name="Liao L."/>
            <person name="Chen B."/>
        </authorList>
    </citation>
    <scope>NUCLEOTIDE SEQUENCE [LARGE SCALE GENOMIC DNA]</scope>
    <source>
        <strain evidence="9 10">ZS314</strain>
    </source>
</reference>
<accession>A0A7L5AGV9</accession>
<proteinExistence type="inferred from homology"/>
<keyword evidence="2" id="KW-0479">Metal-binding</keyword>
<evidence type="ECO:0000313" key="9">
    <source>
        <dbReference type="EMBL" id="QHO69232.1"/>
    </source>
</evidence>
<keyword evidence="3 6" id="KW-0378">Hydrolase</keyword>
<keyword evidence="7" id="KW-0472">Membrane</keyword>
<evidence type="ECO:0000313" key="10">
    <source>
        <dbReference type="Proteomes" id="UP000464507"/>
    </source>
</evidence>
<feature type="domain" description="Peptidase M48" evidence="8">
    <location>
        <begin position="149"/>
        <end position="209"/>
    </location>
</feature>
<organism evidence="9 10">
    <name type="scientific">Marisediminicola antarctica</name>
    <dbReference type="NCBI Taxonomy" id="674079"/>
    <lineage>
        <taxon>Bacteria</taxon>
        <taxon>Bacillati</taxon>
        <taxon>Actinomycetota</taxon>
        <taxon>Actinomycetes</taxon>
        <taxon>Micrococcales</taxon>
        <taxon>Microbacteriaceae</taxon>
        <taxon>Marisediminicola</taxon>
    </lineage>
</organism>
<feature type="transmembrane region" description="Helical" evidence="7">
    <location>
        <begin position="101"/>
        <end position="126"/>
    </location>
</feature>
<keyword evidence="7" id="KW-0812">Transmembrane</keyword>
<evidence type="ECO:0000256" key="7">
    <source>
        <dbReference type="SAM" id="Phobius"/>
    </source>
</evidence>
<evidence type="ECO:0000256" key="6">
    <source>
        <dbReference type="RuleBase" id="RU003983"/>
    </source>
</evidence>
<dbReference type="RefSeq" id="WP_161885598.1">
    <property type="nucleotide sequence ID" value="NZ_CP017146.1"/>
</dbReference>
<gene>
    <name evidence="9" type="ORF">BHD05_05800</name>
</gene>
<dbReference type="InterPro" id="IPR001915">
    <property type="entry name" value="Peptidase_M48"/>
</dbReference>
<comment type="cofactor">
    <cofactor evidence="6">
        <name>Zn(2+)</name>
        <dbReference type="ChEBI" id="CHEBI:29105"/>
    </cofactor>
    <text evidence="6">Binds 1 zinc ion per subunit.</text>
</comment>
<keyword evidence="4 6" id="KW-0862">Zinc</keyword>
<dbReference type="Gene3D" id="3.30.2010.10">
    <property type="entry name" value="Metalloproteases ('zincins'), catalytic domain"/>
    <property type="match status" value="1"/>
</dbReference>
<feature type="transmembrane region" description="Helical" evidence="7">
    <location>
        <begin position="305"/>
        <end position="327"/>
    </location>
</feature>
<keyword evidence="10" id="KW-1185">Reference proteome</keyword>
<dbReference type="CDD" id="cd07326">
    <property type="entry name" value="M56_BlaR1_MecR1_like"/>
    <property type="match status" value="1"/>
</dbReference>
<feature type="transmembrane region" description="Helical" evidence="7">
    <location>
        <begin position="34"/>
        <end position="56"/>
    </location>
</feature>
<dbReference type="Pfam" id="PF01435">
    <property type="entry name" value="Peptidase_M48"/>
    <property type="match status" value="1"/>
</dbReference>
<name>A0A7L5AGV9_9MICO</name>
<keyword evidence="7" id="KW-1133">Transmembrane helix</keyword>
<keyword evidence="1 6" id="KW-0645">Protease</keyword>
<protein>
    <recommendedName>
        <fullName evidence="8">Peptidase M48 domain-containing protein</fullName>
    </recommendedName>
</protein>
<dbReference type="PANTHER" id="PTHR34978:SF3">
    <property type="entry name" value="SLR0241 PROTEIN"/>
    <property type="match status" value="1"/>
</dbReference>
<dbReference type="GO" id="GO:0004222">
    <property type="term" value="F:metalloendopeptidase activity"/>
    <property type="evidence" value="ECO:0007669"/>
    <property type="project" value="InterPro"/>
</dbReference>
<comment type="similarity">
    <text evidence="6">Belongs to the peptidase M48 family.</text>
</comment>
<dbReference type="Proteomes" id="UP000464507">
    <property type="component" value="Chromosome"/>
</dbReference>
<evidence type="ECO:0000256" key="2">
    <source>
        <dbReference type="ARBA" id="ARBA00022723"/>
    </source>
</evidence>
<evidence type="ECO:0000256" key="5">
    <source>
        <dbReference type="ARBA" id="ARBA00023049"/>
    </source>
</evidence>